<organism evidence="2">
    <name type="scientific">viral metagenome</name>
    <dbReference type="NCBI Taxonomy" id="1070528"/>
    <lineage>
        <taxon>unclassified sequences</taxon>
        <taxon>metagenomes</taxon>
        <taxon>organismal metagenomes</taxon>
    </lineage>
</organism>
<dbReference type="InterPro" id="IPR013120">
    <property type="entry name" value="FAR_NAD-bd"/>
</dbReference>
<dbReference type="Gene3D" id="3.40.50.720">
    <property type="entry name" value="NAD(P)-binding Rossmann-like Domain"/>
    <property type="match status" value="1"/>
</dbReference>
<feature type="domain" description="Thioester reductase (TE)" evidence="1">
    <location>
        <begin position="8"/>
        <end position="263"/>
    </location>
</feature>
<sequence>MSKSILLIGCTGFLGKSILYKLLKATKLTIYLVIRDKNGVSYKDRIRLILQEIRCQYEYSSRIIPVNVTYDRQNNMKIKIDDSIHDELLNNINYVINALADINFNRELVKAVQNNTLTALNWLNFCKLSQNKIKYVYVSTAYVNYHLDDEIIHEKVYEKNMSKNTLQDILNKKITSITPYLNTYTYSKQLAEILLIQNQDNVNLHIVRPSIIVCAHKYPYKGYGSLQNVNLAFFGAITGTLAFFDIKKDTKLNCIIPVDKVSSMCIDKIKSKKSFSINHCSYNNNFFSTSKLYEYIENIYNKHCIHPINIKTISYKPYKTMFVGDSLFYKIYSIIYFIIIRLLQGSSLYDIYVSLKFTYKYMYVTQFIKKNKQFIMKKQMKEVDISDSMLHYIDNYMVDEIKLNPLFL</sequence>
<dbReference type="InterPro" id="IPR026055">
    <property type="entry name" value="FAR"/>
</dbReference>
<dbReference type="GO" id="GO:0005777">
    <property type="term" value="C:peroxisome"/>
    <property type="evidence" value="ECO:0007669"/>
    <property type="project" value="TreeGrafter"/>
</dbReference>
<evidence type="ECO:0000259" key="1">
    <source>
        <dbReference type="Pfam" id="PF07993"/>
    </source>
</evidence>
<dbReference type="PANTHER" id="PTHR11011">
    <property type="entry name" value="MALE STERILITY PROTEIN 2-RELATED"/>
    <property type="match status" value="1"/>
</dbReference>
<name>A0A6C0CSB7_9ZZZZ</name>
<dbReference type="GO" id="GO:0080019">
    <property type="term" value="F:alcohol-forming very long-chain fatty acyl-CoA reductase activity"/>
    <property type="evidence" value="ECO:0007669"/>
    <property type="project" value="InterPro"/>
</dbReference>
<dbReference type="SUPFAM" id="SSF51735">
    <property type="entry name" value="NAD(P)-binding Rossmann-fold domains"/>
    <property type="match status" value="1"/>
</dbReference>
<dbReference type="EMBL" id="MN739468">
    <property type="protein sequence ID" value="QHT06385.1"/>
    <property type="molecule type" value="Genomic_DNA"/>
</dbReference>
<dbReference type="PANTHER" id="PTHR11011:SF45">
    <property type="entry name" value="FATTY ACYL-COA REDUCTASE CG8306-RELATED"/>
    <property type="match status" value="1"/>
</dbReference>
<dbReference type="GO" id="GO:0035336">
    <property type="term" value="P:long-chain fatty-acyl-CoA metabolic process"/>
    <property type="evidence" value="ECO:0007669"/>
    <property type="project" value="TreeGrafter"/>
</dbReference>
<proteinExistence type="predicted"/>
<protein>
    <recommendedName>
        <fullName evidence="1">Thioester reductase (TE) domain-containing protein</fullName>
    </recommendedName>
</protein>
<dbReference type="Pfam" id="PF07993">
    <property type="entry name" value="NAD_binding_4"/>
    <property type="match status" value="1"/>
</dbReference>
<dbReference type="AlphaFoldDB" id="A0A6C0CSB7"/>
<reference evidence="2" key="1">
    <citation type="journal article" date="2020" name="Nature">
        <title>Giant virus diversity and host interactions through global metagenomics.</title>
        <authorList>
            <person name="Schulz F."/>
            <person name="Roux S."/>
            <person name="Paez-Espino D."/>
            <person name="Jungbluth S."/>
            <person name="Walsh D.A."/>
            <person name="Denef V.J."/>
            <person name="McMahon K.D."/>
            <person name="Konstantinidis K.T."/>
            <person name="Eloe-Fadrosh E.A."/>
            <person name="Kyrpides N.C."/>
            <person name="Woyke T."/>
        </authorList>
    </citation>
    <scope>NUCLEOTIDE SEQUENCE</scope>
    <source>
        <strain evidence="2">GVMAG-M-3300021425-30</strain>
    </source>
</reference>
<dbReference type="InterPro" id="IPR036291">
    <property type="entry name" value="NAD(P)-bd_dom_sf"/>
</dbReference>
<accession>A0A6C0CSB7</accession>
<evidence type="ECO:0000313" key="2">
    <source>
        <dbReference type="EMBL" id="QHT06385.1"/>
    </source>
</evidence>